<protein>
    <submittedName>
        <fullName evidence="2">TLDc domain-containing protein</fullName>
    </submittedName>
</protein>
<keyword evidence="1" id="KW-1185">Reference proteome</keyword>
<dbReference type="WBParaSite" id="SPAL_0000238600.1">
    <property type="protein sequence ID" value="SPAL_0000238600.1"/>
    <property type="gene ID" value="SPAL_0000238600"/>
</dbReference>
<name>A0A0N5B8L3_STREA</name>
<proteinExistence type="predicted"/>
<dbReference type="Gene3D" id="2.130.10.30">
    <property type="entry name" value="Regulator of chromosome condensation 1/beta-lactamase-inhibitor protein II"/>
    <property type="match status" value="1"/>
</dbReference>
<dbReference type="Proteomes" id="UP000046392">
    <property type="component" value="Unplaced"/>
</dbReference>
<organism evidence="1 2">
    <name type="scientific">Strongyloides papillosus</name>
    <name type="common">Intestinal threadworm</name>
    <dbReference type="NCBI Taxonomy" id="174720"/>
    <lineage>
        <taxon>Eukaryota</taxon>
        <taxon>Metazoa</taxon>
        <taxon>Ecdysozoa</taxon>
        <taxon>Nematoda</taxon>
        <taxon>Chromadorea</taxon>
        <taxon>Rhabditida</taxon>
        <taxon>Tylenchina</taxon>
        <taxon>Panagrolaimomorpha</taxon>
        <taxon>Strongyloidoidea</taxon>
        <taxon>Strongyloididae</taxon>
        <taxon>Strongyloides</taxon>
    </lineage>
</organism>
<accession>A0A0N5B8L3</accession>
<dbReference type="SUPFAM" id="SSF50985">
    <property type="entry name" value="RCC1/BLIP-II"/>
    <property type="match status" value="1"/>
</dbReference>
<evidence type="ECO:0000313" key="1">
    <source>
        <dbReference type="Proteomes" id="UP000046392"/>
    </source>
</evidence>
<sequence>MYQHTNFLDNCRVRFKNDTNEIIIQFENSTDIYLYSFKNFKQPTMVSFTHEHAIFLYESHDTAKLLVFNFIESIKPKTFQVYDVFSNEEIKAYDSFGNCTVKKFSVDSIKFLDNTNEIFINNRLKSVINRTYYVTKCGRVFFFQYLPNFKCQELQIPIKIKYIESGYEYVVLVGEFNNTVYLYTHGSGQHGCLGVDKAQTDDVIEAFKISKENFDRVECSGFGVKVFPRNINSIFIWGWNKDSQLSNSLDDNIVLYEPAEVEIDD</sequence>
<dbReference type="AlphaFoldDB" id="A0A0N5B8L3"/>
<dbReference type="InterPro" id="IPR009091">
    <property type="entry name" value="RCC1/BLIP-II"/>
</dbReference>
<reference evidence="2" key="1">
    <citation type="submission" date="2017-02" db="UniProtKB">
        <authorList>
            <consortium name="WormBaseParasite"/>
        </authorList>
    </citation>
    <scope>IDENTIFICATION</scope>
</reference>
<evidence type="ECO:0000313" key="2">
    <source>
        <dbReference type="WBParaSite" id="SPAL_0000238600.1"/>
    </source>
</evidence>